<dbReference type="GO" id="GO:0048038">
    <property type="term" value="F:quinone binding"/>
    <property type="evidence" value="ECO:0007669"/>
    <property type="project" value="InterPro"/>
</dbReference>
<dbReference type="SUPFAM" id="SSF54416">
    <property type="entry name" value="Amine oxidase N-terminal region"/>
    <property type="match status" value="1"/>
</dbReference>
<sequence>MAPVALTTPSASSVSDSIKSTFSSIIPGVASSSIEDTFHPLDPLTSSELNVAVRTIRAHALTTAPTGRLWFKFVTLLEPPKALLVPYLTSPASFPCPPRAAQALLAVKVQDGDKVVVQYYEYEVVLVDDQGLGEVTKCEKMRGDGHAMFDADEMLAGEKAVLEIQEVKDLIQTLQLPKGSEVVADPWCYLFKIDYVPIAGGRSTNTINDLPGGVGSYPWDKLERNEYDHALQVEAGGKIRTGLKPLEVIQREGPSFKVNGWEVEWQKWKFRVGFNFREGVTLHNITYDSRSLFHRLSISDMTVPYADPRGPMHRKQAFDLGDIGAGVCANQLDLGCDCLGHIHYFGAPIVDSKGEVKELKNVVCLHEQDEGLGWKHTNFRTGVGSVVRNRVLVVQMIITVDNYEYIFAYKFDQAANIHLETRATGILSTQNILPGERSPYGNIVSPGVLAANHQHLFSLRIDPAIDGQANSVVMEDSVPMPFDPQNPPKDNVYGVGYEVTKTVIKDAGWADAKPEANRVFKMINPNKLNPISGNPVGYKLVPAPSQMMLAHPASVAALRAEFGGHHIWVTSYRDGELFSGGTYTGQSRGNAGGIKSWVARQDNVENDDLVLWHTFGLTHNPRVEDFPVMPVEIHTISLKPADFFSRNPAIDVPASTQKENKSVLFTGAQEQGCCKV</sequence>
<comment type="PTM">
    <text evidence="10 11">Topaquinone (TPQ) is generated by copper-dependent autoxidation of a specific tyrosyl residue.</text>
</comment>
<reference evidence="14 15" key="1">
    <citation type="journal article" date="2024" name="bioRxiv">
        <title>Comparative genomics of Cryptococcus and Kwoniella reveals pathogenesis evolution and contrasting karyotype dynamics via intercentromeric recombination or chromosome fusion.</title>
        <authorList>
            <person name="Coelho M.A."/>
            <person name="David-Palma M."/>
            <person name="Shea T."/>
            <person name="Bowers K."/>
            <person name="McGinley-Smith S."/>
            <person name="Mohammad A.W."/>
            <person name="Gnirke A."/>
            <person name="Yurkov A.M."/>
            <person name="Nowrousian M."/>
            <person name="Sun S."/>
            <person name="Cuomo C.A."/>
            <person name="Heitman J."/>
        </authorList>
    </citation>
    <scope>NUCLEOTIDE SEQUENCE [LARGE SCALE GENOMIC DNA]</scope>
    <source>
        <strain evidence="14 15">CBS 13917</strain>
    </source>
</reference>
<comment type="cofactor">
    <cofactor evidence="1">
        <name>Cu cation</name>
        <dbReference type="ChEBI" id="CHEBI:23378"/>
    </cofactor>
</comment>
<comment type="subunit">
    <text evidence="3">Homodimer.</text>
</comment>
<keyword evidence="5 9" id="KW-0801">TPQ</keyword>
<dbReference type="Pfam" id="PF01179">
    <property type="entry name" value="Cu_amine_oxid"/>
    <property type="match status" value="1"/>
</dbReference>
<dbReference type="Gene3D" id="3.10.450.40">
    <property type="match status" value="1"/>
</dbReference>
<evidence type="ECO:0000256" key="11">
    <source>
        <dbReference type="RuleBase" id="RU000672"/>
    </source>
</evidence>
<keyword evidence="15" id="KW-1185">Reference proteome</keyword>
<evidence type="ECO:0000256" key="10">
    <source>
        <dbReference type="PIRSR" id="PIRSR600269-51"/>
    </source>
</evidence>
<dbReference type="PANTHER" id="PTHR10638:SF91">
    <property type="entry name" value="AMINE OXIDASE"/>
    <property type="match status" value="1"/>
</dbReference>
<evidence type="ECO:0000259" key="13">
    <source>
        <dbReference type="Pfam" id="PF02727"/>
    </source>
</evidence>
<dbReference type="SUPFAM" id="SSF49998">
    <property type="entry name" value="Amine oxidase catalytic domain"/>
    <property type="match status" value="1"/>
</dbReference>
<evidence type="ECO:0000256" key="5">
    <source>
        <dbReference type="ARBA" id="ARBA00022772"/>
    </source>
</evidence>
<evidence type="ECO:0000256" key="8">
    <source>
        <dbReference type="ARBA" id="ARBA00023157"/>
    </source>
</evidence>
<dbReference type="KEGG" id="kne:92177264"/>
<comment type="cofactor">
    <cofactor evidence="11">
        <name>Cu cation</name>
        <dbReference type="ChEBI" id="CHEBI:23378"/>
    </cofactor>
    <text evidence="11">Contains 1 topaquinone per subunit.</text>
</comment>
<comment type="similarity">
    <text evidence="2 11">Belongs to the copper/topaquinone oxidase family.</text>
</comment>
<evidence type="ECO:0000256" key="6">
    <source>
        <dbReference type="ARBA" id="ARBA00023002"/>
    </source>
</evidence>
<dbReference type="AlphaFoldDB" id="A0AAW0Z5I1"/>
<dbReference type="InterPro" id="IPR015800">
    <property type="entry name" value="Cu_amine_oxidase_N2"/>
</dbReference>
<evidence type="ECO:0000256" key="7">
    <source>
        <dbReference type="ARBA" id="ARBA00023008"/>
    </source>
</evidence>
<dbReference type="FunFam" id="2.70.98.20:FF:000001">
    <property type="entry name" value="Amine oxidase"/>
    <property type="match status" value="1"/>
</dbReference>
<name>A0AAW0Z5I1_9TREE</name>
<feature type="modified residue" description="2',4',5'-topaquinone" evidence="10">
    <location>
        <position position="403"/>
    </location>
</feature>
<feature type="domain" description="Copper amine oxidase N2-terminal" evidence="13">
    <location>
        <begin position="39"/>
        <end position="106"/>
    </location>
</feature>
<keyword evidence="8" id="KW-1015">Disulfide bond</keyword>
<evidence type="ECO:0000256" key="2">
    <source>
        <dbReference type="ARBA" id="ARBA00007983"/>
    </source>
</evidence>
<dbReference type="GO" id="GO:0005507">
    <property type="term" value="F:copper ion binding"/>
    <property type="evidence" value="ECO:0007669"/>
    <property type="project" value="InterPro"/>
</dbReference>
<accession>A0AAW0Z5I1</accession>
<dbReference type="Proteomes" id="UP001388673">
    <property type="component" value="Unassembled WGS sequence"/>
</dbReference>
<proteinExistence type="inferred from homology"/>
<dbReference type="InterPro" id="IPR016182">
    <property type="entry name" value="Cu_amine_oxidase_N-reg"/>
</dbReference>
<dbReference type="EMBL" id="JBCAWK010000001">
    <property type="protein sequence ID" value="KAK8869440.1"/>
    <property type="molecule type" value="Genomic_DNA"/>
</dbReference>
<gene>
    <name evidence="14" type="ORF">IAR55_000004</name>
</gene>
<evidence type="ECO:0000256" key="1">
    <source>
        <dbReference type="ARBA" id="ARBA00001935"/>
    </source>
</evidence>
<dbReference type="PROSITE" id="PS01164">
    <property type="entry name" value="COPPER_AMINE_OXID_1"/>
    <property type="match status" value="1"/>
</dbReference>
<keyword evidence="4 11" id="KW-0479">Metal-binding</keyword>
<dbReference type="InterPro" id="IPR049948">
    <property type="entry name" value="Cu_Am_ox_TPQ-bd"/>
</dbReference>
<evidence type="ECO:0000256" key="9">
    <source>
        <dbReference type="PIRSR" id="PIRSR600269-50"/>
    </source>
</evidence>
<dbReference type="InterPro" id="IPR000269">
    <property type="entry name" value="Cu_amine_oxidase"/>
</dbReference>
<evidence type="ECO:0000256" key="4">
    <source>
        <dbReference type="ARBA" id="ARBA00022723"/>
    </source>
</evidence>
<protein>
    <recommendedName>
        <fullName evidence="11">Amine oxidase</fullName>
        <ecNumber evidence="11">1.4.3.-</ecNumber>
    </recommendedName>
</protein>
<feature type="domain" description="Copper amine oxidase catalytic" evidence="12">
    <location>
        <begin position="247"/>
        <end position="650"/>
    </location>
</feature>
<evidence type="ECO:0000313" key="15">
    <source>
        <dbReference type="Proteomes" id="UP001388673"/>
    </source>
</evidence>
<dbReference type="EC" id="1.4.3.-" evidence="11"/>
<feature type="active site" description="Schiff-base intermediate with substrate; via topaquinone" evidence="9">
    <location>
        <position position="403"/>
    </location>
</feature>
<dbReference type="GeneID" id="92177264"/>
<dbReference type="RefSeq" id="XP_066805686.1">
    <property type="nucleotide sequence ID" value="XM_066943144.1"/>
</dbReference>
<dbReference type="PANTHER" id="PTHR10638">
    <property type="entry name" value="COPPER AMINE OXIDASE"/>
    <property type="match status" value="1"/>
</dbReference>
<evidence type="ECO:0000313" key="14">
    <source>
        <dbReference type="EMBL" id="KAK8869440.1"/>
    </source>
</evidence>
<keyword evidence="6 11" id="KW-0560">Oxidoreductase</keyword>
<evidence type="ECO:0000256" key="3">
    <source>
        <dbReference type="ARBA" id="ARBA00011738"/>
    </source>
</evidence>
<keyword evidence="7 11" id="KW-0186">Copper</keyword>
<feature type="active site" description="Proton acceptor" evidence="9">
    <location>
        <position position="319"/>
    </location>
</feature>
<comment type="caution">
    <text evidence="14">The sequence shown here is derived from an EMBL/GenBank/DDBJ whole genome shotgun (WGS) entry which is preliminary data.</text>
</comment>
<evidence type="ECO:0000259" key="12">
    <source>
        <dbReference type="Pfam" id="PF01179"/>
    </source>
</evidence>
<dbReference type="GO" id="GO:0008131">
    <property type="term" value="F:primary methylamine oxidase activity"/>
    <property type="evidence" value="ECO:0007669"/>
    <property type="project" value="InterPro"/>
</dbReference>
<dbReference type="Gene3D" id="2.70.98.20">
    <property type="entry name" value="Copper amine oxidase, catalytic domain"/>
    <property type="match status" value="1"/>
</dbReference>
<dbReference type="InterPro" id="IPR015798">
    <property type="entry name" value="Cu_amine_oxidase_C"/>
</dbReference>
<organism evidence="14 15">
    <name type="scientific">Kwoniella newhampshirensis</name>
    <dbReference type="NCBI Taxonomy" id="1651941"/>
    <lineage>
        <taxon>Eukaryota</taxon>
        <taxon>Fungi</taxon>
        <taxon>Dikarya</taxon>
        <taxon>Basidiomycota</taxon>
        <taxon>Agaricomycotina</taxon>
        <taxon>Tremellomycetes</taxon>
        <taxon>Tremellales</taxon>
        <taxon>Cryptococcaceae</taxon>
        <taxon>Kwoniella</taxon>
    </lineage>
</organism>
<dbReference type="InterPro" id="IPR036460">
    <property type="entry name" value="Cu_amine_oxidase_C_sf"/>
</dbReference>
<dbReference type="GO" id="GO:0009308">
    <property type="term" value="P:amine metabolic process"/>
    <property type="evidence" value="ECO:0007669"/>
    <property type="project" value="UniProtKB-UniRule"/>
</dbReference>
<dbReference type="Pfam" id="PF02727">
    <property type="entry name" value="Cu_amine_oxidN2"/>
    <property type="match status" value="1"/>
</dbReference>